<keyword evidence="2" id="KW-1185">Reference proteome</keyword>
<name>A0ABW1PPN2_9FLAO</name>
<sequence length="267" mass="31652">MEKSAFFKTKVSSNYFEVRNEISLKTEESDFKASSTYEIVMKKTPDEDYDLFVDRLKFKVNGKEIENKFSKVSDEYFKCIFPIKLLLNEESFELANYEEIKNRIIEKDRQLQDEMEGDGLKYIRDQFFEKTNSYEKLSEFIFSLGIIKTLESAMQRYSFEKKSKFDWTSPIVGKTVWQLKNADEAKVSGEYIYQNSDQSELLNHFNQYRIENNLEEIKEEVLIKSALKQQINYANETLFFTESKTDISIEIGSFLDYQETLFLKSVM</sequence>
<dbReference type="Proteomes" id="UP001596287">
    <property type="component" value="Unassembled WGS sequence"/>
</dbReference>
<accession>A0ABW1PPN2</accession>
<proteinExistence type="predicted"/>
<reference evidence="2" key="1">
    <citation type="journal article" date="2019" name="Int. J. Syst. Evol. Microbiol.">
        <title>The Global Catalogue of Microorganisms (GCM) 10K type strain sequencing project: providing services to taxonomists for standard genome sequencing and annotation.</title>
        <authorList>
            <consortium name="The Broad Institute Genomics Platform"/>
            <consortium name="The Broad Institute Genome Sequencing Center for Infectious Disease"/>
            <person name="Wu L."/>
            <person name="Ma J."/>
        </authorList>
    </citation>
    <scope>NUCLEOTIDE SEQUENCE [LARGE SCALE GENOMIC DNA]</scope>
    <source>
        <strain evidence="2">CCUG 49679</strain>
    </source>
</reference>
<evidence type="ECO:0000313" key="1">
    <source>
        <dbReference type="EMBL" id="MFC6097618.1"/>
    </source>
</evidence>
<organism evidence="1 2">
    <name type="scientific">Flavobacterium qiangtangense</name>
    <dbReference type="NCBI Taxonomy" id="1442595"/>
    <lineage>
        <taxon>Bacteria</taxon>
        <taxon>Pseudomonadati</taxon>
        <taxon>Bacteroidota</taxon>
        <taxon>Flavobacteriia</taxon>
        <taxon>Flavobacteriales</taxon>
        <taxon>Flavobacteriaceae</taxon>
        <taxon>Flavobacterium</taxon>
    </lineage>
</organism>
<protein>
    <submittedName>
        <fullName evidence="1">Uncharacterized protein</fullName>
    </submittedName>
</protein>
<dbReference type="EMBL" id="JBHSQB010000009">
    <property type="protein sequence ID" value="MFC6097618.1"/>
    <property type="molecule type" value="Genomic_DNA"/>
</dbReference>
<dbReference type="RefSeq" id="WP_379792580.1">
    <property type="nucleotide sequence ID" value="NZ_JBHSQB010000009.1"/>
</dbReference>
<evidence type="ECO:0000313" key="2">
    <source>
        <dbReference type="Proteomes" id="UP001596287"/>
    </source>
</evidence>
<gene>
    <name evidence="1" type="ORF">ACFPVY_13255</name>
</gene>
<comment type="caution">
    <text evidence="1">The sequence shown here is derived from an EMBL/GenBank/DDBJ whole genome shotgun (WGS) entry which is preliminary data.</text>
</comment>